<organism evidence="1 2">
    <name type="scientific">candidate division MSBL1 archaeon SCGC-AAA259I09</name>
    <dbReference type="NCBI Taxonomy" id="1698267"/>
    <lineage>
        <taxon>Archaea</taxon>
        <taxon>Methanobacteriati</taxon>
        <taxon>Methanobacteriota</taxon>
        <taxon>candidate division MSBL1</taxon>
    </lineage>
</organism>
<evidence type="ECO:0000313" key="1">
    <source>
        <dbReference type="EMBL" id="KXA97529.1"/>
    </source>
</evidence>
<dbReference type="EMBL" id="LHXR01000027">
    <property type="protein sequence ID" value="KXA97529.1"/>
    <property type="molecule type" value="Genomic_DNA"/>
</dbReference>
<reference evidence="1 2" key="1">
    <citation type="journal article" date="2016" name="Sci. Rep.">
        <title>Metabolic traits of an uncultured archaeal lineage -MSBL1- from brine pools of the Red Sea.</title>
        <authorList>
            <person name="Mwirichia R."/>
            <person name="Alam I."/>
            <person name="Rashid M."/>
            <person name="Vinu M."/>
            <person name="Ba-Alawi W."/>
            <person name="Anthony Kamau A."/>
            <person name="Kamanda Ngugi D."/>
            <person name="Goker M."/>
            <person name="Klenk H.P."/>
            <person name="Bajic V."/>
            <person name="Stingl U."/>
        </authorList>
    </citation>
    <scope>NUCLEOTIDE SEQUENCE [LARGE SCALE GENOMIC DNA]</scope>
    <source>
        <strain evidence="1">SCGC-AAA259I09</strain>
    </source>
</reference>
<keyword evidence="2" id="KW-1185">Reference proteome</keyword>
<gene>
    <name evidence="1" type="ORF">AKJ37_02785</name>
</gene>
<dbReference type="InterPro" id="IPR008303">
    <property type="entry name" value="Methan_mark_14"/>
</dbReference>
<comment type="caution">
    <text evidence="1">The sequence shown here is derived from an EMBL/GenBank/DDBJ whole genome shotgun (WGS) entry which is preliminary data.</text>
</comment>
<protein>
    <submittedName>
        <fullName evidence="1">Uncharacterized protein</fullName>
    </submittedName>
</protein>
<evidence type="ECO:0000313" key="2">
    <source>
        <dbReference type="Proteomes" id="UP000070463"/>
    </source>
</evidence>
<name>A0A133UTM9_9EURY</name>
<sequence length="249" mass="27563">MSLEKPKIAANELKSKAILVGGKRIISSSTEIDFYPNIFLDISTYFSGISHKYKNPEKITGLVSGLGAEIIDALARAHGKVDSKKGTILQLPNNKGDVYEEEVTECVSKISKIINIQRVPSGTKRVGHIPIDVDESYKQKIKLISCDAGENGSKLEKITDIGRTAASFGTATLRKVIIKTFSRLLSRTIQTMYNEDLISPKSRICISGRQTFPEFQIEETIKHLKSTGFEKIADNTVFIKNPACFGFFN</sequence>
<dbReference type="Proteomes" id="UP000070463">
    <property type="component" value="Unassembled WGS sequence"/>
</dbReference>
<dbReference type="Pfam" id="PF09887">
    <property type="entry name" value="DUF2114"/>
    <property type="match status" value="1"/>
</dbReference>
<dbReference type="AlphaFoldDB" id="A0A133UTM9"/>
<proteinExistence type="predicted"/>
<accession>A0A133UTM9</accession>